<gene>
    <name evidence="5" type="ORF">ABS251_05225</name>
</gene>
<reference evidence="5" key="1">
    <citation type="submission" date="2024-06" db="EMBL/GenBank/DDBJ databases">
        <authorList>
            <person name="Al-Khalidi N."/>
            <person name="Al-Zurfi S.M."/>
            <person name="Lahuf A."/>
        </authorList>
    </citation>
    <scope>NUCLEOTIDE SEQUENCE</scope>
    <source>
        <strain evidence="5">Karbala-1</strain>
    </source>
</reference>
<dbReference type="PROSITE" id="PS50088">
    <property type="entry name" value="ANK_REPEAT"/>
    <property type="match status" value="1"/>
</dbReference>
<evidence type="ECO:0000256" key="4">
    <source>
        <dbReference type="SAM" id="MobiDB-lite"/>
    </source>
</evidence>
<name>A0AAU8MNR3_9RICK</name>
<evidence type="ECO:0000256" key="1">
    <source>
        <dbReference type="ARBA" id="ARBA00022737"/>
    </source>
</evidence>
<dbReference type="EMBL" id="CP159923">
    <property type="protein sequence ID" value="XCO73048.1"/>
    <property type="molecule type" value="Genomic_DNA"/>
</dbReference>
<feature type="repeat" description="ANK" evidence="3">
    <location>
        <begin position="16"/>
        <end position="48"/>
    </location>
</feature>
<sequence>MSLVDRGADADSKNKDGRTPLHDAALEGHNGVVKTLLERGANVNALNQPKEFSFYFS</sequence>
<evidence type="ECO:0000256" key="3">
    <source>
        <dbReference type="PROSITE-ProRule" id="PRU00023"/>
    </source>
</evidence>
<dbReference type="SMART" id="SM00248">
    <property type="entry name" value="ANK"/>
    <property type="match status" value="1"/>
</dbReference>
<dbReference type="Gene3D" id="1.25.40.20">
    <property type="entry name" value="Ankyrin repeat-containing domain"/>
    <property type="match status" value="1"/>
</dbReference>
<dbReference type="PANTHER" id="PTHR24171:SF8">
    <property type="entry name" value="BRCA1-ASSOCIATED RING DOMAIN PROTEIN 1"/>
    <property type="match status" value="1"/>
</dbReference>
<dbReference type="InterPro" id="IPR036770">
    <property type="entry name" value="Ankyrin_rpt-contain_sf"/>
</dbReference>
<dbReference type="Pfam" id="PF00023">
    <property type="entry name" value="Ank"/>
    <property type="match status" value="1"/>
</dbReference>
<organism evidence="5">
    <name type="scientific">Wolbachia endosymbiont of Ephestia elutella</name>
    <dbReference type="NCBI Taxonomy" id="3231696"/>
    <lineage>
        <taxon>Bacteria</taxon>
        <taxon>Pseudomonadati</taxon>
        <taxon>Pseudomonadota</taxon>
        <taxon>Alphaproteobacteria</taxon>
        <taxon>Rickettsiales</taxon>
        <taxon>Anaplasmataceae</taxon>
        <taxon>Wolbachieae</taxon>
        <taxon>Wolbachia</taxon>
    </lineage>
</organism>
<evidence type="ECO:0000313" key="5">
    <source>
        <dbReference type="EMBL" id="XCO73048.1"/>
    </source>
</evidence>
<feature type="region of interest" description="Disordered" evidence="4">
    <location>
        <begin position="1"/>
        <end position="26"/>
    </location>
</feature>
<protein>
    <submittedName>
        <fullName evidence="5">Ankyrin repeat domain-containing protein</fullName>
    </submittedName>
</protein>
<dbReference type="AlphaFoldDB" id="A0AAU8MNR3"/>
<dbReference type="PROSITE" id="PS50297">
    <property type="entry name" value="ANK_REP_REGION"/>
    <property type="match status" value="1"/>
</dbReference>
<proteinExistence type="predicted"/>
<dbReference type="InterPro" id="IPR002110">
    <property type="entry name" value="Ankyrin_rpt"/>
</dbReference>
<dbReference type="PANTHER" id="PTHR24171">
    <property type="entry name" value="ANKYRIN REPEAT DOMAIN-CONTAINING PROTEIN 39-RELATED"/>
    <property type="match status" value="1"/>
</dbReference>
<dbReference type="GO" id="GO:0004842">
    <property type="term" value="F:ubiquitin-protein transferase activity"/>
    <property type="evidence" value="ECO:0007669"/>
    <property type="project" value="TreeGrafter"/>
</dbReference>
<evidence type="ECO:0000256" key="2">
    <source>
        <dbReference type="ARBA" id="ARBA00023043"/>
    </source>
</evidence>
<accession>A0AAU8MNR3</accession>
<dbReference type="SUPFAM" id="SSF48403">
    <property type="entry name" value="Ankyrin repeat"/>
    <property type="match status" value="1"/>
</dbReference>
<keyword evidence="1" id="KW-0677">Repeat</keyword>
<keyword evidence="2 3" id="KW-0040">ANK repeat</keyword>
<dbReference type="GO" id="GO:0085020">
    <property type="term" value="P:protein K6-linked ubiquitination"/>
    <property type="evidence" value="ECO:0007669"/>
    <property type="project" value="TreeGrafter"/>
</dbReference>